<sequence>MKYLGFNFTKNDLRFCTLDGSTNPPIIVEKNKIVYPNNFDTAELMEWFETQITLIIDKHSPIQISHKISLNLSSLDQIRTSCYPQAILNLIAKRKNISINSYSSQAINATKFGLSKKEDVFKHIDTIIGNNPPYWDKATKEAVLVAWFNLL</sequence>
<dbReference type="eggNOG" id="ENOG50341PQ">
    <property type="taxonomic scope" value="Bacteria"/>
</dbReference>
<protein>
    <submittedName>
        <fullName evidence="1">Uncharacterized protein</fullName>
    </submittedName>
</protein>
<evidence type="ECO:0000313" key="1">
    <source>
        <dbReference type="EMBL" id="KFE97888.1"/>
    </source>
</evidence>
<dbReference type="OrthoDB" id="1431508at2"/>
<dbReference type="EMBL" id="JPRO01000023">
    <property type="protein sequence ID" value="KFE97888.1"/>
    <property type="molecule type" value="Genomic_DNA"/>
</dbReference>
<proteinExistence type="predicted"/>
<dbReference type="AlphaFoldDB" id="A0A085Z0C5"/>
<accession>A0A085Z0C5</accession>
<dbReference type="STRING" id="421531.IX38_19685"/>
<keyword evidence="2" id="KW-1185">Reference proteome</keyword>
<reference evidence="1 2" key="1">
    <citation type="submission" date="2014-07" db="EMBL/GenBank/DDBJ databases">
        <title>Genome of Chryseobacterium luteum DSM 18605.</title>
        <authorList>
            <person name="Stropko S.J."/>
            <person name="Pipes S.E."/>
            <person name="Newman J.D."/>
        </authorList>
    </citation>
    <scope>NUCLEOTIDE SEQUENCE [LARGE SCALE GENOMIC DNA]</scope>
    <source>
        <strain evidence="1 2">DSM 18605</strain>
    </source>
</reference>
<dbReference type="Proteomes" id="UP000028703">
    <property type="component" value="Unassembled WGS sequence"/>
</dbReference>
<comment type="caution">
    <text evidence="1">The sequence shown here is derived from an EMBL/GenBank/DDBJ whole genome shotgun (WGS) entry which is preliminary data.</text>
</comment>
<name>A0A085Z0C5_9FLAO</name>
<organism evidence="1 2">
    <name type="scientific">Chryseobacterium luteum</name>
    <dbReference type="NCBI Taxonomy" id="421531"/>
    <lineage>
        <taxon>Bacteria</taxon>
        <taxon>Pseudomonadati</taxon>
        <taxon>Bacteroidota</taxon>
        <taxon>Flavobacteriia</taxon>
        <taxon>Flavobacteriales</taxon>
        <taxon>Weeksellaceae</taxon>
        <taxon>Chryseobacterium group</taxon>
        <taxon>Chryseobacterium</taxon>
    </lineage>
</organism>
<evidence type="ECO:0000313" key="2">
    <source>
        <dbReference type="Proteomes" id="UP000028703"/>
    </source>
</evidence>
<dbReference type="RefSeq" id="WP_034707470.1">
    <property type="nucleotide sequence ID" value="NZ_JPRO01000023.1"/>
</dbReference>
<gene>
    <name evidence="1" type="ORF">IX38_19685</name>
</gene>